<accession>A0ABW6KCV7</accession>
<name>A0ABW6KCV7_9BACI</name>
<evidence type="ECO:0000313" key="3">
    <source>
        <dbReference type="Proteomes" id="UP001601059"/>
    </source>
</evidence>
<feature type="transmembrane region" description="Helical" evidence="1">
    <location>
        <begin position="69"/>
        <end position="90"/>
    </location>
</feature>
<keyword evidence="3" id="KW-1185">Reference proteome</keyword>
<organism evidence="2 3">
    <name type="scientific">Cytobacillus spartinae</name>
    <dbReference type="NCBI Taxonomy" id="3299023"/>
    <lineage>
        <taxon>Bacteria</taxon>
        <taxon>Bacillati</taxon>
        <taxon>Bacillota</taxon>
        <taxon>Bacilli</taxon>
        <taxon>Bacillales</taxon>
        <taxon>Bacillaceae</taxon>
        <taxon>Cytobacillus</taxon>
    </lineage>
</organism>
<evidence type="ECO:0000256" key="1">
    <source>
        <dbReference type="SAM" id="Phobius"/>
    </source>
</evidence>
<protein>
    <submittedName>
        <fullName evidence="2">Uncharacterized protein</fullName>
    </submittedName>
</protein>
<comment type="caution">
    <text evidence="2">The sequence shown here is derived from an EMBL/GenBank/DDBJ whole genome shotgun (WGS) entry which is preliminary data.</text>
</comment>
<sequence>MEYMFLYLMVGAILAFVIQSKMINRWIKGLISTYYLVITFVFINGRRNIEEQYYAVPVPDEYWDRNSGWVYFIDGFFFWPLIAILLFSYVKWILNSKDTFKRVWIIISILPVGGILLFCAFLFGFGYGYRP</sequence>
<gene>
    <name evidence="2" type="ORF">ACFYKX_08315</name>
</gene>
<feature type="transmembrane region" description="Helical" evidence="1">
    <location>
        <begin position="102"/>
        <end position="129"/>
    </location>
</feature>
<dbReference type="RefSeq" id="WP_389359972.1">
    <property type="nucleotide sequence ID" value="NZ_JBIACK010000003.1"/>
</dbReference>
<keyword evidence="1" id="KW-0472">Membrane</keyword>
<feature type="transmembrane region" description="Helical" evidence="1">
    <location>
        <begin position="6"/>
        <end position="23"/>
    </location>
</feature>
<keyword evidence="1" id="KW-0812">Transmembrane</keyword>
<dbReference type="Proteomes" id="UP001601059">
    <property type="component" value="Unassembled WGS sequence"/>
</dbReference>
<dbReference type="EMBL" id="JBIACK010000003">
    <property type="protein sequence ID" value="MFE8700613.1"/>
    <property type="molecule type" value="Genomic_DNA"/>
</dbReference>
<reference evidence="2 3" key="1">
    <citation type="submission" date="2024-08" db="EMBL/GenBank/DDBJ databases">
        <title>Two novel Cytobacillus novel species.</title>
        <authorList>
            <person name="Liu G."/>
        </authorList>
    </citation>
    <scope>NUCLEOTIDE SEQUENCE [LARGE SCALE GENOMIC DNA]</scope>
    <source>
        <strain evidence="2 3">FJAT-54145</strain>
    </source>
</reference>
<proteinExistence type="predicted"/>
<keyword evidence="1" id="KW-1133">Transmembrane helix</keyword>
<evidence type="ECO:0000313" key="2">
    <source>
        <dbReference type="EMBL" id="MFE8700613.1"/>
    </source>
</evidence>